<protein>
    <recommendedName>
        <fullName evidence="4 10">2-dehydropantoate 2-reductase</fullName>
        <ecNumber evidence="3 10">1.1.1.169</ecNumber>
    </recommendedName>
    <alternativeName>
        <fullName evidence="8 10">Ketopantoate reductase</fullName>
    </alternativeName>
</protein>
<keyword evidence="6 10" id="KW-0521">NADP</keyword>
<gene>
    <name evidence="13" type="ORF">RM573_05415</name>
</gene>
<comment type="function">
    <text evidence="10">Catalyzes the NADPH-dependent reduction of ketopantoate into pantoic acid.</text>
</comment>
<dbReference type="EC" id="1.1.1.169" evidence="3 10"/>
<accession>A0ABU2ZYN3</accession>
<dbReference type="Pfam" id="PF02558">
    <property type="entry name" value="ApbA"/>
    <property type="match status" value="1"/>
</dbReference>
<dbReference type="Gene3D" id="1.10.1040.10">
    <property type="entry name" value="N-(1-d-carboxylethyl)-l-norvaline Dehydrogenase, domain 2"/>
    <property type="match status" value="1"/>
</dbReference>
<dbReference type="SUPFAM" id="SSF51735">
    <property type="entry name" value="NAD(P)-binding Rossmann-fold domains"/>
    <property type="match status" value="1"/>
</dbReference>
<reference evidence="13 14" key="1">
    <citation type="submission" date="2023-09" db="EMBL/GenBank/DDBJ databases">
        <authorList>
            <person name="Rey-Velasco X."/>
        </authorList>
    </citation>
    <scope>NUCLEOTIDE SEQUENCE [LARGE SCALE GENOMIC DNA]</scope>
    <source>
        <strain evidence="13 14">W431</strain>
    </source>
</reference>
<evidence type="ECO:0000256" key="1">
    <source>
        <dbReference type="ARBA" id="ARBA00004994"/>
    </source>
</evidence>
<dbReference type="InterPro" id="IPR013332">
    <property type="entry name" value="KPR_N"/>
</dbReference>
<comment type="pathway">
    <text evidence="1 10">Cofactor biosynthesis; (R)-pantothenate biosynthesis; (R)-pantoate from 3-methyl-2-oxobutanoate: step 2/2.</text>
</comment>
<sequence length="305" mass="34295">MNIVIIGQGAIGLLWYFKLSQCANNHVTLRCSGNVNNVPNSMTFTDSKQQQHQQILTLASDEHLQQAELIIYCLKAYALEQAHQQYQTFFNKNAALIFSHNGLLNVQSFDVQVNSDQAIAAMLMTHGSLKNDNFNITHTGEGKSDIGLIAGNIPEKRRIKLVDTLDKALPLVTWQKDIKIQQWIKLAINCVINPLTAINNCNNGEVTNKKFKQKIEGILHEVVMIARKHNVSLSLTELIQTVLNVANNTALNCSSMRSDILTSRKTEIDHINGFIHQQGLIYHISTPHNTALWQQIKKLETEYSS</sequence>
<comment type="similarity">
    <text evidence="2 10">Belongs to the ketopantoate reductase family.</text>
</comment>
<dbReference type="Pfam" id="PF08546">
    <property type="entry name" value="ApbA_C"/>
    <property type="match status" value="1"/>
</dbReference>
<dbReference type="InterPro" id="IPR013752">
    <property type="entry name" value="KPA_reductase"/>
</dbReference>
<evidence type="ECO:0000256" key="8">
    <source>
        <dbReference type="ARBA" id="ARBA00032024"/>
    </source>
</evidence>
<evidence type="ECO:0000256" key="9">
    <source>
        <dbReference type="ARBA" id="ARBA00048793"/>
    </source>
</evidence>
<evidence type="ECO:0000259" key="12">
    <source>
        <dbReference type="Pfam" id="PF08546"/>
    </source>
</evidence>
<evidence type="ECO:0000256" key="2">
    <source>
        <dbReference type="ARBA" id="ARBA00007870"/>
    </source>
</evidence>
<evidence type="ECO:0000256" key="4">
    <source>
        <dbReference type="ARBA" id="ARBA00019465"/>
    </source>
</evidence>
<name>A0ABU2ZYN3_9GAMM</name>
<comment type="caution">
    <text evidence="13">The sequence shown here is derived from an EMBL/GenBank/DDBJ whole genome shotgun (WGS) entry which is preliminary data.</text>
</comment>
<dbReference type="EMBL" id="JAVRIF010000002">
    <property type="protein sequence ID" value="MDT0603025.1"/>
    <property type="molecule type" value="Genomic_DNA"/>
</dbReference>
<dbReference type="InterPro" id="IPR036291">
    <property type="entry name" value="NAD(P)-bd_dom_sf"/>
</dbReference>
<dbReference type="Gene3D" id="3.40.50.720">
    <property type="entry name" value="NAD(P)-binding Rossmann-like Domain"/>
    <property type="match status" value="1"/>
</dbReference>
<evidence type="ECO:0000256" key="7">
    <source>
        <dbReference type="ARBA" id="ARBA00023002"/>
    </source>
</evidence>
<dbReference type="InterPro" id="IPR003710">
    <property type="entry name" value="ApbA"/>
</dbReference>
<dbReference type="InterPro" id="IPR008927">
    <property type="entry name" value="6-PGluconate_DH-like_C_sf"/>
</dbReference>
<proteinExistence type="inferred from homology"/>
<dbReference type="PANTHER" id="PTHR43765:SF2">
    <property type="entry name" value="2-DEHYDROPANTOATE 2-REDUCTASE"/>
    <property type="match status" value="1"/>
</dbReference>
<dbReference type="PANTHER" id="PTHR43765">
    <property type="entry name" value="2-DEHYDROPANTOATE 2-REDUCTASE-RELATED"/>
    <property type="match status" value="1"/>
</dbReference>
<evidence type="ECO:0000313" key="13">
    <source>
        <dbReference type="EMBL" id="MDT0603025.1"/>
    </source>
</evidence>
<evidence type="ECO:0000256" key="3">
    <source>
        <dbReference type="ARBA" id="ARBA00013014"/>
    </source>
</evidence>
<evidence type="ECO:0000256" key="6">
    <source>
        <dbReference type="ARBA" id="ARBA00022857"/>
    </source>
</evidence>
<dbReference type="Proteomes" id="UP001266357">
    <property type="component" value="Unassembled WGS sequence"/>
</dbReference>
<keyword evidence="7 10" id="KW-0560">Oxidoreductase</keyword>
<dbReference type="RefSeq" id="WP_311578371.1">
    <property type="nucleotide sequence ID" value="NZ_JAVRIF010000002.1"/>
</dbReference>
<comment type="catalytic activity">
    <reaction evidence="9 10">
        <text>(R)-pantoate + NADP(+) = 2-dehydropantoate + NADPH + H(+)</text>
        <dbReference type="Rhea" id="RHEA:16233"/>
        <dbReference type="ChEBI" id="CHEBI:11561"/>
        <dbReference type="ChEBI" id="CHEBI:15378"/>
        <dbReference type="ChEBI" id="CHEBI:15980"/>
        <dbReference type="ChEBI" id="CHEBI:57783"/>
        <dbReference type="ChEBI" id="CHEBI:58349"/>
        <dbReference type="EC" id="1.1.1.169"/>
    </reaction>
</comment>
<organism evidence="13 14">
    <name type="scientific">Thalassotalea castellviae</name>
    <dbReference type="NCBI Taxonomy" id="3075612"/>
    <lineage>
        <taxon>Bacteria</taxon>
        <taxon>Pseudomonadati</taxon>
        <taxon>Pseudomonadota</taxon>
        <taxon>Gammaproteobacteria</taxon>
        <taxon>Alteromonadales</taxon>
        <taxon>Colwelliaceae</taxon>
        <taxon>Thalassotalea</taxon>
    </lineage>
</organism>
<evidence type="ECO:0000256" key="10">
    <source>
        <dbReference type="RuleBase" id="RU362068"/>
    </source>
</evidence>
<evidence type="ECO:0000313" key="14">
    <source>
        <dbReference type="Proteomes" id="UP001266357"/>
    </source>
</evidence>
<keyword evidence="5 10" id="KW-0566">Pantothenate biosynthesis</keyword>
<keyword evidence="14" id="KW-1185">Reference proteome</keyword>
<feature type="domain" description="Ketopantoate reductase N-terminal" evidence="11">
    <location>
        <begin position="3"/>
        <end position="149"/>
    </location>
</feature>
<dbReference type="InterPro" id="IPR050838">
    <property type="entry name" value="Ketopantoate_reductase"/>
</dbReference>
<feature type="domain" description="Ketopantoate reductase C-terminal" evidence="12">
    <location>
        <begin position="178"/>
        <end position="300"/>
    </location>
</feature>
<dbReference type="InterPro" id="IPR013328">
    <property type="entry name" value="6PGD_dom2"/>
</dbReference>
<evidence type="ECO:0000259" key="11">
    <source>
        <dbReference type="Pfam" id="PF02558"/>
    </source>
</evidence>
<evidence type="ECO:0000256" key="5">
    <source>
        <dbReference type="ARBA" id="ARBA00022655"/>
    </source>
</evidence>
<dbReference type="GO" id="GO:0008677">
    <property type="term" value="F:2-dehydropantoate 2-reductase activity"/>
    <property type="evidence" value="ECO:0007669"/>
    <property type="project" value="UniProtKB-EC"/>
</dbReference>
<dbReference type="SUPFAM" id="SSF48179">
    <property type="entry name" value="6-phosphogluconate dehydrogenase C-terminal domain-like"/>
    <property type="match status" value="1"/>
</dbReference>
<dbReference type="NCBIfam" id="TIGR00745">
    <property type="entry name" value="apbA_panE"/>
    <property type="match status" value="1"/>
</dbReference>